<evidence type="ECO:0000259" key="11">
    <source>
        <dbReference type="PROSITE" id="PS50936"/>
    </source>
</evidence>
<feature type="binding site" evidence="10">
    <location>
        <position position="254"/>
    </location>
    <ligand>
        <name>Zn(2+)</name>
        <dbReference type="ChEBI" id="CHEBI:29105"/>
    </ligand>
</feature>
<evidence type="ECO:0000313" key="14">
    <source>
        <dbReference type="Proteomes" id="UP000628775"/>
    </source>
</evidence>
<name>A0A8J2YH84_9BACL</name>
<evidence type="ECO:0000256" key="3">
    <source>
        <dbReference type="ARBA" id="ARBA00022723"/>
    </source>
</evidence>
<reference evidence="13" key="2">
    <citation type="submission" date="2020-09" db="EMBL/GenBank/DDBJ databases">
        <authorList>
            <person name="Sun Q."/>
            <person name="Zhou Y."/>
        </authorList>
    </citation>
    <scope>NUCLEOTIDE SEQUENCE</scope>
    <source>
        <strain evidence="13">CGMCC 1.15371</strain>
    </source>
</reference>
<organism evidence="13 14">
    <name type="scientific">Pullulanibacillus camelliae</name>
    <dbReference type="NCBI Taxonomy" id="1707096"/>
    <lineage>
        <taxon>Bacteria</taxon>
        <taxon>Bacillati</taxon>
        <taxon>Bacillota</taxon>
        <taxon>Bacilli</taxon>
        <taxon>Bacillales</taxon>
        <taxon>Sporolactobacillaceae</taxon>
        <taxon>Pullulanibacillus</taxon>
    </lineage>
</organism>
<evidence type="ECO:0000256" key="10">
    <source>
        <dbReference type="HAMAP-Rule" id="MF_01820"/>
    </source>
</evidence>
<evidence type="ECO:0000256" key="8">
    <source>
        <dbReference type="ARBA" id="ARBA00022884"/>
    </source>
</evidence>
<dbReference type="HAMAP" id="MF_01820">
    <property type="entry name" value="GTPase_RsgA"/>
    <property type="match status" value="1"/>
</dbReference>
<evidence type="ECO:0000256" key="1">
    <source>
        <dbReference type="ARBA" id="ARBA00022490"/>
    </source>
</evidence>
<dbReference type="NCBIfam" id="TIGR00157">
    <property type="entry name" value="ribosome small subunit-dependent GTPase A"/>
    <property type="match status" value="1"/>
</dbReference>
<keyword evidence="7 10" id="KW-0862">Zinc</keyword>
<keyword evidence="1 10" id="KW-0963">Cytoplasm</keyword>
<gene>
    <name evidence="10 13" type="primary">rsgA</name>
    <name evidence="13" type="ORF">GCM10011391_20710</name>
</gene>
<dbReference type="GO" id="GO:0003924">
    <property type="term" value="F:GTPase activity"/>
    <property type="evidence" value="ECO:0007669"/>
    <property type="project" value="UniProtKB-UniRule"/>
</dbReference>
<dbReference type="GO" id="GO:0042274">
    <property type="term" value="P:ribosomal small subunit biogenesis"/>
    <property type="evidence" value="ECO:0007669"/>
    <property type="project" value="UniProtKB-UniRule"/>
</dbReference>
<dbReference type="InterPro" id="IPR030378">
    <property type="entry name" value="G_CP_dom"/>
</dbReference>
<comment type="function">
    <text evidence="10">One of several proteins that assist in the late maturation steps of the functional core of the 30S ribosomal subunit. Helps release RbfA from mature subunits. May play a role in the assembly of ribosomal proteins into the subunit. Circularly permuted GTPase that catalyzes slow GTP hydrolysis, GTPase activity is stimulated by the 30S ribosomal subunit.</text>
</comment>
<dbReference type="Gene3D" id="1.10.40.50">
    <property type="entry name" value="Probable gtpase engc, domain 3"/>
    <property type="match status" value="1"/>
</dbReference>
<proteinExistence type="inferred from homology"/>
<dbReference type="AlphaFoldDB" id="A0A8J2YH84"/>
<dbReference type="PANTHER" id="PTHR32120:SF11">
    <property type="entry name" value="SMALL RIBOSOMAL SUBUNIT BIOGENESIS GTPASE RSGA 1, MITOCHONDRIAL-RELATED"/>
    <property type="match status" value="1"/>
</dbReference>
<dbReference type="GO" id="GO:0046872">
    <property type="term" value="F:metal ion binding"/>
    <property type="evidence" value="ECO:0007669"/>
    <property type="project" value="UniProtKB-KW"/>
</dbReference>
<dbReference type="InterPro" id="IPR027417">
    <property type="entry name" value="P-loop_NTPase"/>
</dbReference>
<feature type="binding site" evidence="10">
    <location>
        <position position="262"/>
    </location>
    <ligand>
        <name>Zn(2+)</name>
        <dbReference type="ChEBI" id="CHEBI:29105"/>
    </ligand>
</feature>
<evidence type="ECO:0000256" key="9">
    <source>
        <dbReference type="ARBA" id="ARBA00023134"/>
    </source>
</evidence>
<comment type="similarity">
    <text evidence="10">Belongs to the TRAFAC class YlqF/YawG GTPase family. RsgA subfamily.</text>
</comment>
<evidence type="ECO:0000256" key="2">
    <source>
        <dbReference type="ARBA" id="ARBA00022517"/>
    </source>
</evidence>
<dbReference type="PANTHER" id="PTHR32120">
    <property type="entry name" value="SMALL RIBOSOMAL SUBUNIT BIOGENESIS GTPASE RSGA"/>
    <property type="match status" value="1"/>
</dbReference>
<dbReference type="EMBL" id="BMIR01000008">
    <property type="protein sequence ID" value="GGE41809.1"/>
    <property type="molecule type" value="Genomic_DNA"/>
</dbReference>
<dbReference type="EC" id="3.6.1.-" evidence="10"/>
<comment type="cofactor">
    <cofactor evidence="10">
        <name>Zn(2+)</name>
        <dbReference type="ChEBI" id="CHEBI:29105"/>
    </cofactor>
    <text evidence="10">Binds 1 zinc ion per subunit.</text>
</comment>
<dbReference type="CDD" id="cd04466">
    <property type="entry name" value="S1_YloQ_GTPase"/>
    <property type="match status" value="1"/>
</dbReference>
<keyword evidence="4 10" id="KW-0699">rRNA-binding</keyword>
<dbReference type="Pfam" id="PF03193">
    <property type="entry name" value="RsgA_GTPase"/>
    <property type="match status" value="1"/>
</dbReference>
<dbReference type="SUPFAM" id="SSF50249">
    <property type="entry name" value="Nucleic acid-binding proteins"/>
    <property type="match status" value="1"/>
</dbReference>
<comment type="caution">
    <text evidence="13">The sequence shown here is derived from an EMBL/GenBank/DDBJ whole genome shotgun (WGS) entry which is preliminary data.</text>
</comment>
<dbReference type="Proteomes" id="UP000628775">
    <property type="component" value="Unassembled WGS sequence"/>
</dbReference>
<dbReference type="PROSITE" id="PS50936">
    <property type="entry name" value="ENGC_GTPASE"/>
    <property type="match status" value="1"/>
</dbReference>
<dbReference type="CDD" id="cd01854">
    <property type="entry name" value="YjeQ_EngC"/>
    <property type="match status" value="1"/>
</dbReference>
<feature type="domain" description="EngC GTPase" evidence="11">
    <location>
        <begin position="72"/>
        <end position="223"/>
    </location>
</feature>
<dbReference type="GO" id="GO:0005737">
    <property type="term" value="C:cytoplasm"/>
    <property type="evidence" value="ECO:0007669"/>
    <property type="project" value="UniProtKB-SubCell"/>
</dbReference>
<feature type="binding site" evidence="10">
    <location>
        <position position="249"/>
    </location>
    <ligand>
        <name>Zn(2+)</name>
        <dbReference type="ChEBI" id="CHEBI:29105"/>
    </ligand>
</feature>
<protein>
    <recommendedName>
        <fullName evidence="10">Small ribosomal subunit biogenesis GTPase RsgA</fullName>
        <ecNumber evidence="10">3.6.1.-</ecNumber>
    </recommendedName>
</protein>
<keyword evidence="14" id="KW-1185">Reference proteome</keyword>
<dbReference type="InterPro" id="IPR012340">
    <property type="entry name" value="NA-bd_OB-fold"/>
</dbReference>
<comment type="subunit">
    <text evidence="10">Monomer. Associates with 30S ribosomal subunit, binds 16S rRNA.</text>
</comment>
<dbReference type="Pfam" id="PF16745">
    <property type="entry name" value="RsgA_N"/>
    <property type="match status" value="1"/>
</dbReference>
<feature type="binding site" evidence="10">
    <location>
        <position position="256"/>
    </location>
    <ligand>
        <name>Zn(2+)</name>
        <dbReference type="ChEBI" id="CHEBI:29105"/>
    </ligand>
</feature>
<evidence type="ECO:0000256" key="7">
    <source>
        <dbReference type="ARBA" id="ARBA00022833"/>
    </source>
</evidence>
<accession>A0A8J2YH84</accession>
<dbReference type="GO" id="GO:0019843">
    <property type="term" value="F:rRNA binding"/>
    <property type="evidence" value="ECO:0007669"/>
    <property type="project" value="UniProtKB-KW"/>
</dbReference>
<keyword evidence="5 10" id="KW-0547">Nucleotide-binding</keyword>
<keyword evidence="8 10" id="KW-0694">RNA-binding</keyword>
<feature type="binding site" evidence="10">
    <location>
        <begin position="112"/>
        <end position="115"/>
    </location>
    <ligand>
        <name>GTP</name>
        <dbReference type="ChEBI" id="CHEBI:37565"/>
    </ligand>
</feature>
<dbReference type="SUPFAM" id="SSF52540">
    <property type="entry name" value="P-loop containing nucleoside triphosphate hydrolases"/>
    <property type="match status" value="1"/>
</dbReference>
<evidence type="ECO:0000313" key="13">
    <source>
        <dbReference type="EMBL" id="GGE41809.1"/>
    </source>
</evidence>
<sequence length="295" mass="33107">MAVGKIIKSLSGFYYIEDHDVIYQCRGRGNFRKRKLTPLVGDWVEYESTNTTDGMVLAIHERRNALVRPPIANVDQALVTFAAKEPDFDTGLLDRFLVHIEAHGISPLICITKMDKVEASLNDKASINDYAGLYREIGYTVFLISGNEEQGLEEIVGYLDGKTTVLAGQSGVGKSSLLNRLRPELEIETGEISKALSRGKHTTRHVELLKVGGGFVADTPGFSSLDFQILDGDDLSRCFPEFQEVSHECKFRGCSHLNEPDCAVRARVESGDIAAHRYQHYKQFYQEISNRKKRY</sequence>
<dbReference type="Gene3D" id="3.40.50.300">
    <property type="entry name" value="P-loop containing nucleotide triphosphate hydrolases"/>
    <property type="match status" value="1"/>
</dbReference>
<keyword evidence="9 10" id="KW-0342">GTP-binding</keyword>
<evidence type="ECO:0000259" key="12">
    <source>
        <dbReference type="PROSITE" id="PS51721"/>
    </source>
</evidence>
<dbReference type="InterPro" id="IPR004881">
    <property type="entry name" value="Ribosome_biogen_GTPase_RsgA"/>
</dbReference>
<evidence type="ECO:0000256" key="6">
    <source>
        <dbReference type="ARBA" id="ARBA00022801"/>
    </source>
</evidence>
<dbReference type="GO" id="GO:0005525">
    <property type="term" value="F:GTP binding"/>
    <property type="evidence" value="ECO:0007669"/>
    <property type="project" value="UniProtKB-UniRule"/>
</dbReference>
<keyword evidence="2 10" id="KW-0690">Ribosome biogenesis</keyword>
<feature type="binding site" evidence="10">
    <location>
        <begin position="168"/>
        <end position="176"/>
    </location>
    <ligand>
        <name>GTP</name>
        <dbReference type="ChEBI" id="CHEBI:37565"/>
    </ligand>
</feature>
<keyword evidence="6 10" id="KW-0378">Hydrolase</keyword>
<keyword evidence="3 10" id="KW-0479">Metal-binding</keyword>
<dbReference type="RefSeq" id="WP_188693183.1">
    <property type="nucleotide sequence ID" value="NZ_BMIR01000008.1"/>
</dbReference>
<reference evidence="13" key="1">
    <citation type="journal article" date="2014" name="Int. J. Syst. Evol. Microbiol.">
        <title>Complete genome sequence of Corynebacterium casei LMG S-19264T (=DSM 44701T), isolated from a smear-ripened cheese.</title>
        <authorList>
            <consortium name="US DOE Joint Genome Institute (JGI-PGF)"/>
            <person name="Walter F."/>
            <person name="Albersmeier A."/>
            <person name="Kalinowski J."/>
            <person name="Ruckert C."/>
        </authorList>
    </citation>
    <scope>NUCLEOTIDE SEQUENCE</scope>
    <source>
        <strain evidence="13">CGMCC 1.15371</strain>
    </source>
</reference>
<evidence type="ECO:0000256" key="4">
    <source>
        <dbReference type="ARBA" id="ARBA00022730"/>
    </source>
</evidence>
<dbReference type="InterPro" id="IPR031944">
    <property type="entry name" value="RsgA_N"/>
</dbReference>
<feature type="domain" description="CP-type G" evidence="12">
    <location>
        <begin position="63"/>
        <end position="225"/>
    </location>
</feature>
<evidence type="ECO:0000256" key="5">
    <source>
        <dbReference type="ARBA" id="ARBA00022741"/>
    </source>
</evidence>
<dbReference type="PROSITE" id="PS51721">
    <property type="entry name" value="G_CP"/>
    <property type="match status" value="1"/>
</dbReference>
<dbReference type="InterPro" id="IPR010914">
    <property type="entry name" value="RsgA_GTPase_dom"/>
</dbReference>
<dbReference type="Gene3D" id="2.40.50.140">
    <property type="entry name" value="Nucleic acid-binding proteins"/>
    <property type="match status" value="1"/>
</dbReference>
<comment type="subcellular location">
    <subcellularLocation>
        <location evidence="10">Cytoplasm</location>
    </subcellularLocation>
</comment>